<dbReference type="AlphaFoldDB" id="A0A1C4UVQ7"/>
<dbReference type="PANTHER" id="PTHR30055:SF151">
    <property type="entry name" value="TRANSCRIPTIONAL REGULATORY PROTEIN"/>
    <property type="match status" value="1"/>
</dbReference>
<evidence type="ECO:0000313" key="7">
    <source>
        <dbReference type="Proteomes" id="UP000183585"/>
    </source>
</evidence>
<dbReference type="InterPro" id="IPR001647">
    <property type="entry name" value="HTH_TetR"/>
</dbReference>
<dbReference type="EMBL" id="FMCT01000001">
    <property type="protein sequence ID" value="SCE75778.1"/>
    <property type="molecule type" value="Genomic_DNA"/>
</dbReference>
<reference evidence="7" key="1">
    <citation type="submission" date="2016-06" db="EMBL/GenBank/DDBJ databases">
        <authorList>
            <person name="Varghese N."/>
            <person name="Submissions Spin"/>
        </authorList>
    </citation>
    <scope>NUCLEOTIDE SEQUENCE [LARGE SCALE GENOMIC DNA]</scope>
    <source>
        <strain evidence="7">DSM 43168</strain>
    </source>
</reference>
<dbReference type="STRING" id="47853.TK50_20495"/>
<dbReference type="Pfam" id="PF00440">
    <property type="entry name" value="TetR_N"/>
    <property type="match status" value="1"/>
</dbReference>
<sequence length="281" mass="30395">MKAADQGKPGQRPFSCVRLRPVVGALPVRVGSLSPHQAGRALQSTNAFVTIAFMSPRRVPVSRRDRPAKPPLSRDGLVSVALRIMREEGLERVTMRRLAAELDTGPASLYVYVDNLAEMHAALLDALIADLPRPSGDEPRRWREDLIDLLDAYTRILMGHPGLARSALVLRPSGPHYLRLADAVLGLLHAGGIPVRQAAWGLDLLLQHATATAAEQGTRGESADADSEVRHQVSAVADADPDDHPHLHRARGELFSGTGEQRVRWAFTTLLDGLAAGRAGD</sequence>
<proteinExistence type="predicted"/>
<dbReference type="GO" id="GO:0003700">
    <property type="term" value="F:DNA-binding transcription factor activity"/>
    <property type="evidence" value="ECO:0007669"/>
    <property type="project" value="TreeGrafter"/>
</dbReference>
<name>A0A1C4UVQ7_9ACTN</name>
<dbReference type="Pfam" id="PF02909">
    <property type="entry name" value="TetR_C_1"/>
    <property type="match status" value="1"/>
</dbReference>
<feature type="DNA-binding region" description="H-T-H motif" evidence="4">
    <location>
        <begin position="94"/>
        <end position="113"/>
    </location>
</feature>
<evidence type="ECO:0000256" key="1">
    <source>
        <dbReference type="ARBA" id="ARBA00023015"/>
    </source>
</evidence>
<dbReference type="GO" id="GO:0000976">
    <property type="term" value="F:transcription cis-regulatory region binding"/>
    <property type="evidence" value="ECO:0007669"/>
    <property type="project" value="TreeGrafter"/>
</dbReference>
<dbReference type="PANTHER" id="PTHR30055">
    <property type="entry name" value="HTH-TYPE TRANSCRIPTIONAL REGULATOR RUTR"/>
    <property type="match status" value="1"/>
</dbReference>
<evidence type="ECO:0000256" key="3">
    <source>
        <dbReference type="ARBA" id="ARBA00023163"/>
    </source>
</evidence>
<dbReference type="InterPro" id="IPR050109">
    <property type="entry name" value="HTH-type_TetR-like_transc_reg"/>
</dbReference>
<dbReference type="GO" id="GO:0045892">
    <property type="term" value="P:negative regulation of DNA-templated transcription"/>
    <property type="evidence" value="ECO:0007669"/>
    <property type="project" value="InterPro"/>
</dbReference>
<evidence type="ECO:0000256" key="2">
    <source>
        <dbReference type="ARBA" id="ARBA00023125"/>
    </source>
</evidence>
<dbReference type="InterPro" id="IPR009057">
    <property type="entry name" value="Homeodomain-like_sf"/>
</dbReference>
<evidence type="ECO:0000313" key="6">
    <source>
        <dbReference type="EMBL" id="SCE75778.1"/>
    </source>
</evidence>
<evidence type="ECO:0000259" key="5">
    <source>
        <dbReference type="PROSITE" id="PS50977"/>
    </source>
</evidence>
<dbReference type="Proteomes" id="UP000183585">
    <property type="component" value="Unassembled WGS sequence"/>
</dbReference>
<keyword evidence="1" id="KW-0805">Transcription regulation</keyword>
<dbReference type="InterPro" id="IPR036271">
    <property type="entry name" value="Tet_transcr_reg_TetR-rel_C_sf"/>
</dbReference>
<gene>
    <name evidence="6" type="ORF">GA0070563_101790</name>
</gene>
<feature type="domain" description="HTH tetR-type" evidence="5">
    <location>
        <begin position="71"/>
        <end position="131"/>
    </location>
</feature>
<evidence type="ECO:0000256" key="4">
    <source>
        <dbReference type="PROSITE-ProRule" id="PRU00335"/>
    </source>
</evidence>
<dbReference type="Gene3D" id="1.10.357.10">
    <property type="entry name" value="Tetracycline Repressor, domain 2"/>
    <property type="match status" value="1"/>
</dbReference>
<keyword evidence="7" id="KW-1185">Reference proteome</keyword>
<dbReference type="PROSITE" id="PS50977">
    <property type="entry name" value="HTH_TETR_2"/>
    <property type="match status" value="1"/>
</dbReference>
<dbReference type="InterPro" id="IPR004111">
    <property type="entry name" value="Repressor_TetR_C"/>
</dbReference>
<dbReference type="SUPFAM" id="SSF46689">
    <property type="entry name" value="Homeodomain-like"/>
    <property type="match status" value="1"/>
</dbReference>
<accession>A0A1C4UVQ7</accession>
<keyword evidence="2 4" id="KW-0238">DNA-binding</keyword>
<organism evidence="6 7">
    <name type="scientific">Micromonospora carbonacea</name>
    <dbReference type="NCBI Taxonomy" id="47853"/>
    <lineage>
        <taxon>Bacteria</taxon>
        <taxon>Bacillati</taxon>
        <taxon>Actinomycetota</taxon>
        <taxon>Actinomycetes</taxon>
        <taxon>Micromonosporales</taxon>
        <taxon>Micromonosporaceae</taxon>
        <taxon>Micromonospora</taxon>
    </lineage>
</organism>
<dbReference type="SUPFAM" id="SSF48498">
    <property type="entry name" value="Tetracyclin repressor-like, C-terminal domain"/>
    <property type="match status" value="1"/>
</dbReference>
<protein>
    <submittedName>
        <fullName evidence="6">Transcriptional regulator, TetR family</fullName>
    </submittedName>
</protein>
<keyword evidence="3" id="KW-0804">Transcription</keyword>